<organism evidence="3 4">
    <name type="scientific">Nocardia fusca</name>
    <dbReference type="NCBI Taxonomy" id="941183"/>
    <lineage>
        <taxon>Bacteria</taxon>
        <taxon>Bacillati</taxon>
        <taxon>Actinomycetota</taxon>
        <taxon>Actinomycetes</taxon>
        <taxon>Mycobacteriales</taxon>
        <taxon>Nocardiaceae</taxon>
        <taxon>Nocardia</taxon>
    </lineage>
</organism>
<dbReference type="InterPro" id="IPR010982">
    <property type="entry name" value="Lambda_DNA-bd_dom_sf"/>
</dbReference>
<evidence type="ECO:0000313" key="4">
    <source>
        <dbReference type="Proteomes" id="UP001551658"/>
    </source>
</evidence>
<gene>
    <name evidence="3" type="ORF">AB0H72_33285</name>
</gene>
<comment type="caution">
    <text evidence="3">The sequence shown here is derived from an EMBL/GenBank/DDBJ whole genome shotgun (WGS) entry which is preliminary data.</text>
</comment>
<dbReference type="PROSITE" id="PS50943">
    <property type="entry name" value="HTH_CROC1"/>
    <property type="match status" value="1"/>
</dbReference>
<evidence type="ECO:0000259" key="2">
    <source>
        <dbReference type="PROSITE" id="PS50943"/>
    </source>
</evidence>
<feature type="domain" description="HTH cro/C1-type" evidence="2">
    <location>
        <begin position="55"/>
        <end position="88"/>
    </location>
</feature>
<dbReference type="SUPFAM" id="SSF47413">
    <property type="entry name" value="lambda repressor-like DNA-binding domains"/>
    <property type="match status" value="1"/>
</dbReference>
<dbReference type="CDD" id="cd00093">
    <property type="entry name" value="HTH_XRE"/>
    <property type="match status" value="1"/>
</dbReference>
<keyword evidence="4" id="KW-1185">Reference proteome</keyword>
<dbReference type="Proteomes" id="UP001551658">
    <property type="component" value="Unassembled WGS sequence"/>
</dbReference>
<proteinExistence type="predicted"/>
<dbReference type="Gene3D" id="1.10.260.40">
    <property type="entry name" value="lambda repressor-like DNA-binding domains"/>
    <property type="match status" value="1"/>
</dbReference>
<dbReference type="EMBL" id="JBFAIH010000031">
    <property type="protein sequence ID" value="MEV0367572.1"/>
    <property type="molecule type" value="Genomic_DNA"/>
</dbReference>
<evidence type="ECO:0000313" key="3">
    <source>
        <dbReference type="EMBL" id="MEV0367572.1"/>
    </source>
</evidence>
<feature type="region of interest" description="Disordered" evidence="1">
    <location>
        <begin position="1"/>
        <end position="27"/>
    </location>
</feature>
<reference evidence="3 4" key="1">
    <citation type="submission" date="2024-06" db="EMBL/GenBank/DDBJ databases">
        <title>The Natural Products Discovery Center: Release of the First 8490 Sequenced Strains for Exploring Actinobacteria Biosynthetic Diversity.</title>
        <authorList>
            <person name="Kalkreuter E."/>
            <person name="Kautsar S.A."/>
            <person name="Yang D."/>
            <person name="Bader C.D."/>
            <person name="Teijaro C.N."/>
            <person name="Fluegel L."/>
            <person name="Davis C.M."/>
            <person name="Simpson J.R."/>
            <person name="Lauterbach L."/>
            <person name="Steele A.D."/>
            <person name="Gui C."/>
            <person name="Meng S."/>
            <person name="Li G."/>
            <person name="Viehrig K."/>
            <person name="Ye F."/>
            <person name="Su P."/>
            <person name="Kiefer A.F."/>
            <person name="Nichols A."/>
            <person name="Cepeda A.J."/>
            <person name="Yan W."/>
            <person name="Fan B."/>
            <person name="Jiang Y."/>
            <person name="Adhikari A."/>
            <person name="Zheng C.-J."/>
            <person name="Schuster L."/>
            <person name="Cowan T.M."/>
            <person name="Smanski M.J."/>
            <person name="Chevrette M.G."/>
            <person name="De Carvalho L.P.S."/>
            <person name="Shen B."/>
        </authorList>
    </citation>
    <scope>NUCLEOTIDE SEQUENCE [LARGE SCALE GENOMIC DNA]</scope>
    <source>
        <strain evidence="3 4">NPDC050671</strain>
    </source>
</reference>
<name>A0ABV3FIL7_9NOCA</name>
<protein>
    <submittedName>
        <fullName evidence="3">Helix-turn-helix transcriptional regulator</fullName>
    </submittedName>
</protein>
<sequence length="100" mass="10820">MKPSERQELGEGQAQGKSKGKGSPHISLHGARLIAGLTIEQLIDRIEAETGRRYSRGSISAVENGHRGASIELLRALEIVYGLPSDSIDTAYQPRHRSAS</sequence>
<dbReference type="Pfam" id="PF01381">
    <property type="entry name" value="HTH_3"/>
    <property type="match status" value="1"/>
</dbReference>
<evidence type="ECO:0000256" key="1">
    <source>
        <dbReference type="SAM" id="MobiDB-lite"/>
    </source>
</evidence>
<dbReference type="InterPro" id="IPR001387">
    <property type="entry name" value="Cro/C1-type_HTH"/>
</dbReference>
<accession>A0ABV3FIL7</accession>
<dbReference type="RefSeq" id="WP_357987352.1">
    <property type="nucleotide sequence ID" value="NZ_JBFAIH010000031.1"/>
</dbReference>